<dbReference type="KEGG" id="dol:Dole_1471"/>
<organism evidence="1 2">
    <name type="scientific">Desulfosudis oleivorans (strain DSM 6200 / JCM 39069 / Hxd3)</name>
    <name type="common">Desulfococcus oleovorans</name>
    <dbReference type="NCBI Taxonomy" id="96561"/>
    <lineage>
        <taxon>Bacteria</taxon>
        <taxon>Pseudomonadati</taxon>
        <taxon>Thermodesulfobacteriota</taxon>
        <taxon>Desulfobacteria</taxon>
        <taxon>Desulfobacterales</taxon>
        <taxon>Desulfosudaceae</taxon>
        <taxon>Desulfosudis</taxon>
    </lineage>
</organism>
<sequence length="119" mass="13453">MYFSWRQEKYQKKRAPQLGLRLPSRKGFFRGGQELARFAVLKQPARLLPEKAFALGCAATGGIIYRPLSEQCFVSVLFIDFPKLSGIVVPFQSVSLSVSVSLSLSKLTIFHDRIVTRLF</sequence>
<keyword evidence="2" id="KW-1185">Reference proteome</keyword>
<dbReference type="Proteomes" id="UP000008561">
    <property type="component" value="Chromosome"/>
</dbReference>
<evidence type="ECO:0000313" key="2">
    <source>
        <dbReference type="Proteomes" id="UP000008561"/>
    </source>
</evidence>
<protein>
    <submittedName>
        <fullName evidence="1">Uncharacterized protein</fullName>
    </submittedName>
</protein>
<evidence type="ECO:0000313" key="1">
    <source>
        <dbReference type="EMBL" id="ABW67275.1"/>
    </source>
</evidence>
<gene>
    <name evidence="1" type="ordered locus">Dole_1471</name>
</gene>
<accession>A8ZZC2</accession>
<dbReference type="STRING" id="96561.Dole_1471"/>
<name>A8ZZC2_DESOH</name>
<dbReference type="HOGENOM" id="CLU_2057603_0_0_7"/>
<dbReference type="EMBL" id="CP000859">
    <property type="protein sequence ID" value="ABW67275.1"/>
    <property type="molecule type" value="Genomic_DNA"/>
</dbReference>
<dbReference type="AlphaFoldDB" id="A8ZZC2"/>
<proteinExistence type="predicted"/>
<reference evidence="1 2" key="1">
    <citation type="submission" date="2007-10" db="EMBL/GenBank/DDBJ databases">
        <title>Complete sequence of Desulfococcus oleovorans Hxd3.</title>
        <authorList>
            <consortium name="US DOE Joint Genome Institute"/>
            <person name="Copeland A."/>
            <person name="Lucas S."/>
            <person name="Lapidus A."/>
            <person name="Barry K."/>
            <person name="Glavina del Rio T."/>
            <person name="Dalin E."/>
            <person name="Tice H."/>
            <person name="Pitluck S."/>
            <person name="Kiss H."/>
            <person name="Brettin T."/>
            <person name="Bruce D."/>
            <person name="Detter J.C."/>
            <person name="Han C."/>
            <person name="Schmutz J."/>
            <person name="Larimer F."/>
            <person name="Land M."/>
            <person name="Hauser L."/>
            <person name="Kyrpides N."/>
            <person name="Kim E."/>
            <person name="Wawrik B."/>
            <person name="Richardson P."/>
        </authorList>
    </citation>
    <scope>NUCLEOTIDE SEQUENCE [LARGE SCALE GENOMIC DNA]</scope>
    <source>
        <strain evidence="2">DSM 6200 / JCM 39069 / Hxd3</strain>
    </source>
</reference>